<name>A0A9X1XSH8_9FLAO</name>
<accession>A0A9X1XSH8</accession>
<dbReference type="EMBL" id="JALNUB010000006">
    <property type="protein sequence ID" value="MCK8142472.1"/>
    <property type="molecule type" value="Genomic_DNA"/>
</dbReference>
<dbReference type="CDD" id="cd07341">
    <property type="entry name" value="M56_BlaR1_MecR1_like"/>
    <property type="match status" value="1"/>
</dbReference>
<proteinExistence type="predicted"/>
<organism evidence="3 4">
    <name type="scientific">Flavobacterium pygoscelis</name>
    <dbReference type="NCBI Taxonomy" id="2893176"/>
    <lineage>
        <taxon>Bacteria</taxon>
        <taxon>Pseudomonadati</taxon>
        <taxon>Bacteroidota</taxon>
        <taxon>Flavobacteriia</taxon>
        <taxon>Flavobacteriales</taxon>
        <taxon>Flavobacteriaceae</taxon>
        <taxon>Flavobacterium</taxon>
    </lineage>
</organism>
<dbReference type="Proteomes" id="UP001139260">
    <property type="component" value="Unassembled WGS sequence"/>
</dbReference>
<feature type="transmembrane region" description="Helical" evidence="1">
    <location>
        <begin position="6"/>
        <end position="25"/>
    </location>
</feature>
<sequence>MEPLFVYLFKSSGLLVLFYFSYYLLLRKETFFTTNRWFLIVGLCTAVILPLLFYTKIILLEPSVRIIDWTKIPITTINETAVFTINWYLFFAIIYGIGFLLLILRFAFEFYSLKNIFKNKTIQKQADFKFIDTTDNIAPFSYFNTIVYNSSLYNPTELKNIIEHEKIHCEQKHTVDVLISRIFCIVFWFNPFIWFYKKAILQNLEFIADHEATKKIADKKAYQITLLKITTQENCVSLTNHFYQSLIKKRIVMLNKNQSKKRNSWKYAVVTPALIAFVMLFQVRAVAQEKNNPKLENLKTSNTDEQLEIQLEAQITEKSTDLDLDRIINLFKSELGTEVKIKKIKRNSQNEITSIKVTATDGKSYKTVHEISQDKPILPFIIKVVKDKDNKIEVFISSSTNLTDTKAKLPNSKNTDNNSLSLNSMKINRKELLIVINNEIQGRGNAINIPLDEEIDIIKTLNSKDAIIKYGLAGENGAYEITTKDENFVTSTVATTAKTPKTFSFTQNKSTTDTLSIKRNAKLKTNQRDLNLEKTDPTNLNNKQVSKTTTKIVYVKATSNKPSVEEAEIYINGVKSSKSELDKISPNSIQKMEVIKSDEDKKIIKITTKKQ</sequence>
<feature type="transmembrane region" description="Helical" evidence="1">
    <location>
        <begin position="87"/>
        <end position="108"/>
    </location>
</feature>
<feature type="transmembrane region" description="Helical" evidence="1">
    <location>
        <begin position="37"/>
        <end position="59"/>
    </location>
</feature>
<evidence type="ECO:0000313" key="4">
    <source>
        <dbReference type="Proteomes" id="UP001139260"/>
    </source>
</evidence>
<protein>
    <submittedName>
        <fullName evidence="3">M56 family metallopeptidase</fullName>
    </submittedName>
</protein>
<keyword evidence="1" id="KW-0812">Transmembrane</keyword>
<feature type="domain" description="Peptidase M56" evidence="2">
    <location>
        <begin position="152"/>
        <end position="254"/>
    </location>
</feature>
<comment type="caution">
    <text evidence="3">The sequence shown here is derived from an EMBL/GenBank/DDBJ whole genome shotgun (WGS) entry which is preliminary data.</text>
</comment>
<dbReference type="AlphaFoldDB" id="A0A9X1XSH8"/>
<keyword evidence="1" id="KW-1133">Transmembrane helix</keyword>
<dbReference type="RefSeq" id="WP_248428579.1">
    <property type="nucleotide sequence ID" value="NZ_JALNUB010000006.1"/>
</dbReference>
<dbReference type="PANTHER" id="PTHR34978:SF3">
    <property type="entry name" value="SLR0241 PROTEIN"/>
    <property type="match status" value="1"/>
</dbReference>
<keyword evidence="1" id="KW-0472">Membrane</keyword>
<evidence type="ECO:0000259" key="2">
    <source>
        <dbReference type="Pfam" id="PF05569"/>
    </source>
</evidence>
<gene>
    <name evidence="3" type="ORF">MW871_11265</name>
</gene>
<evidence type="ECO:0000256" key="1">
    <source>
        <dbReference type="SAM" id="Phobius"/>
    </source>
</evidence>
<dbReference type="Pfam" id="PF05569">
    <property type="entry name" value="Peptidase_M56"/>
    <property type="match status" value="1"/>
</dbReference>
<keyword evidence="4" id="KW-1185">Reference proteome</keyword>
<evidence type="ECO:0000313" key="3">
    <source>
        <dbReference type="EMBL" id="MCK8142472.1"/>
    </source>
</evidence>
<dbReference type="InterPro" id="IPR008756">
    <property type="entry name" value="Peptidase_M56"/>
</dbReference>
<reference evidence="3" key="1">
    <citation type="submission" date="2022-04" db="EMBL/GenBank/DDBJ databases">
        <title>Flavobacterium pygoscelis sp. nov. isolated from Chinstrap chick (Pygoscelis antarcticus).</title>
        <authorList>
            <person name="Irgang R."/>
            <person name="Poblete-Morales M."/>
            <person name="Avendano-Herrera R."/>
        </authorList>
    </citation>
    <scope>NUCLEOTIDE SEQUENCE</scope>
    <source>
        <strain evidence="3">I-SCBP12n</strain>
    </source>
</reference>
<dbReference type="PANTHER" id="PTHR34978">
    <property type="entry name" value="POSSIBLE SENSOR-TRANSDUCER PROTEIN BLAR"/>
    <property type="match status" value="1"/>
</dbReference>
<dbReference type="InterPro" id="IPR052173">
    <property type="entry name" value="Beta-lactam_resp_regulator"/>
</dbReference>